<dbReference type="InterPro" id="IPR008756">
    <property type="entry name" value="Peptidase_M56"/>
</dbReference>
<gene>
    <name evidence="3" type="ORF">ABDJ40_05645</name>
</gene>
<evidence type="ECO:0000259" key="2">
    <source>
        <dbReference type="Pfam" id="PF05569"/>
    </source>
</evidence>
<reference evidence="3 4" key="1">
    <citation type="submission" date="2024-05" db="EMBL/GenBank/DDBJ databases">
        <title>Roseateles sp. 2.12 16S ribosomal RNA gene Genome sequencing and assembly.</title>
        <authorList>
            <person name="Woo H."/>
        </authorList>
    </citation>
    <scope>NUCLEOTIDE SEQUENCE [LARGE SCALE GENOMIC DNA]</scope>
    <source>
        <strain evidence="3 4">2.12</strain>
    </source>
</reference>
<dbReference type="Pfam" id="PF05569">
    <property type="entry name" value="Peptidase_M56"/>
    <property type="match status" value="1"/>
</dbReference>
<keyword evidence="1" id="KW-1133">Transmembrane helix</keyword>
<evidence type="ECO:0000313" key="3">
    <source>
        <dbReference type="EMBL" id="MEO3712249.1"/>
    </source>
</evidence>
<feature type="transmembrane region" description="Helical" evidence="1">
    <location>
        <begin position="12"/>
        <end position="34"/>
    </location>
</feature>
<dbReference type="PANTHER" id="PTHR34978">
    <property type="entry name" value="POSSIBLE SENSOR-TRANSDUCER PROTEIN BLAR"/>
    <property type="match status" value="1"/>
</dbReference>
<keyword evidence="1" id="KW-0472">Membrane</keyword>
<name>A0ABV0GB15_9BURK</name>
<organism evidence="3 4">
    <name type="scientific">Roseateles flavus</name>
    <dbReference type="NCBI Taxonomy" id="3149041"/>
    <lineage>
        <taxon>Bacteria</taxon>
        <taxon>Pseudomonadati</taxon>
        <taxon>Pseudomonadota</taxon>
        <taxon>Betaproteobacteria</taxon>
        <taxon>Burkholderiales</taxon>
        <taxon>Sphaerotilaceae</taxon>
        <taxon>Roseateles</taxon>
    </lineage>
</organism>
<comment type="caution">
    <text evidence="3">The sequence shown here is derived from an EMBL/GenBank/DDBJ whole genome shotgun (WGS) entry which is preliminary data.</text>
</comment>
<feature type="domain" description="Peptidase M56" evidence="2">
    <location>
        <begin position="24"/>
        <end position="272"/>
    </location>
</feature>
<keyword evidence="1" id="KW-0812">Transmembrane</keyword>
<evidence type="ECO:0000313" key="4">
    <source>
        <dbReference type="Proteomes" id="UP001462640"/>
    </source>
</evidence>
<dbReference type="CDD" id="cd07341">
    <property type="entry name" value="M56_BlaR1_MecR1_like"/>
    <property type="match status" value="1"/>
</dbReference>
<feature type="transmembrane region" description="Helical" evidence="1">
    <location>
        <begin position="98"/>
        <end position="117"/>
    </location>
</feature>
<evidence type="ECO:0000256" key="1">
    <source>
        <dbReference type="SAM" id="Phobius"/>
    </source>
</evidence>
<accession>A0ABV0GB15</accession>
<dbReference type="Proteomes" id="UP001462640">
    <property type="component" value="Unassembled WGS sequence"/>
</dbReference>
<dbReference type="InterPro" id="IPR052173">
    <property type="entry name" value="Beta-lactam_resp_regulator"/>
</dbReference>
<sequence length="436" mass="46815">MSPLPNGLDAAAVLQGLARCTAFLSLALLLLTLLRPLLMRAAGPRAVHAAWIALPLGLLGLLLPTPAALPPLPLLRLAPPDALLPWGAAPAAAAQGGAWPALLVLGWLAGVSALVLLQGRAHARVLKQLDRRQQPWRSQAGCSPALIGLWRPRLVLPADFEQRFTPAEQALVLAHEAAHASRGDNAWTLLARLLACLHWFNPLAWWALRRFAQDQELACDALVLQQARAQDLAHYAHALLKAGQAPDADAAWPALAASWQDCHPLKRRILMLKTHPLHAAHRWRARVGAGLCAVLLAGLGYGVQAQGSQPATQPIDLHLSIHEGETLLGRPRLVVQDGQAAAVEIRSEDGAQAGRPLRLGITTQAVPGNRYHVVLKLEQGQPLTLVAQPRLEFKAGEPIRVDVNEAGRALRIDLLAQPLDPARDPTRDTAPKTAVL</sequence>
<feature type="transmembrane region" description="Helical" evidence="1">
    <location>
        <begin position="46"/>
        <end position="69"/>
    </location>
</feature>
<protein>
    <submittedName>
        <fullName evidence="3">M56 family metallopeptidase</fullName>
    </submittedName>
</protein>
<proteinExistence type="predicted"/>
<dbReference type="EMBL" id="JBDPZC010000001">
    <property type="protein sequence ID" value="MEO3712249.1"/>
    <property type="molecule type" value="Genomic_DNA"/>
</dbReference>
<dbReference type="PANTHER" id="PTHR34978:SF3">
    <property type="entry name" value="SLR0241 PROTEIN"/>
    <property type="match status" value="1"/>
</dbReference>
<keyword evidence="4" id="KW-1185">Reference proteome</keyword>
<dbReference type="RefSeq" id="WP_347607175.1">
    <property type="nucleotide sequence ID" value="NZ_JBDPZC010000001.1"/>
</dbReference>